<comment type="caution">
    <text evidence="8">The sequence shown here is derived from an EMBL/GenBank/DDBJ whole genome shotgun (WGS) entry which is preliminary data.</text>
</comment>
<dbReference type="PROSITE" id="PS00105">
    <property type="entry name" value="AA_TRANSFER_CLASS_1"/>
    <property type="match status" value="1"/>
</dbReference>
<dbReference type="RefSeq" id="WP_193365004.1">
    <property type="nucleotide sequence ID" value="NZ_AONB01000015.1"/>
</dbReference>
<dbReference type="STRING" id="1229521.D791_02845"/>
<evidence type="ECO:0000259" key="7">
    <source>
        <dbReference type="Pfam" id="PF00155"/>
    </source>
</evidence>
<evidence type="ECO:0000313" key="9">
    <source>
        <dbReference type="Proteomes" id="UP000019464"/>
    </source>
</evidence>
<dbReference type="CDD" id="cd00609">
    <property type="entry name" value="AAT_like"/>
    <property type="match status" value="1"/>
</dbReference>
<sequence>MDICAPEYNEDFSLDVQLSDRVNSIKPSPTLAVTKRAAELKASGKNIIGLGAGEPDFDTPEHIKQAAINAINGGFTKYTAVDGTPSLKKAIIAKFNRDNGLNYEPNQILVSSGGKQSFFNLALALLNAGDEAIIPAPYWVSYPDMVLIADAKPVIIETTQAARFKITPEQLQNAITDKTRLVVLNSPSNPSGVAYTLDELKALGEVLKCYPNILVATDDMYEHILFGDEPFCNILNACPELYDQTIVLNGVSKAYSMTGWRIGYAAGPAWLIAAMTKVQSQSTSNPCSIAQVAAEAALNGDQGCVAEMVKAFKARHEFVVNALNEIEGVDCIPADGTFYAFPSFHKVIDSRPEFADDIALAEYLLLEAGVALVPGSAFGAPGNMRLSFATSMDILEDAISRIKKALS</sequence>
<reference evidence="9" key="1">
    <citation type="submission" date="2012-11" db="EMBL/GenBank/DDBJ databases">
        <authorList>
            <person name="Singh A."/>
            <person name="Pinnaka A.K."/>
            <person name="Vaidya B."/>
        </authorList>
    </citation>
    <scope>NUCLEOTIDE SEQUENCE [LARGE SCALE GENOMIC DNA]</scope>
    <source>
        <strain evidence="9">AK23</strain>
    </source>
</reference>
<organism evidence="8 9">
    <name type="scientific">Nitrincola nitratireducens</name>
    <dbReference type="NCBI Taxonomy" id="1229521"/>
    <lineage>
        <taxon>Bacteria</taxon>
        <taxon>Pseudomonadati</taxon>
        <taxon>Pseudomonadota</taxon>
        <taxon>Gammaproteobacteria</taxon>
        <taxon>Oceanospirillales</taxon>
        <taxon>Oceanospirillaceae</taxon>
        <taxon>Nitrincola</taxon>
    </lineage>
</organism>
<dbReference type="InterPro" id="IPR004838">
    <property type="entry name" value="NHTrfase_class1_PyrdxlP-BS"/>
</dbReference>
<dbReference type="GO" id="GO:0006520">
    <property type="term" value="P:amino acid metabolic process"/>
    <property type="evidence" value="ECO:0007669"/>
    <property type="project" value="InterPro"/>
</dbReference>
<feature type="domain" description="Aminotransferase class I/classII large" evidence="7">
    <location>
        <begin position="46"/>
        <end position="402"/>
    </location>
</feature>
<dbReference type="Gene3D" id="3.40.640.10">
    <property type="entry name" value="Type I PLP-dependent aspartate aminotransferase-like (Major domain)"/>
    <property type="match status" value="1"/>
</dbReference>
<evidence type="ECO:0000256" key="3">
    <source>
        <dbReference type="ARBA" id="ARBA00022576"/>
    </source>
</evidence>
<evidence type="ECO:0000313" key="8">
    <source>
        <dbReference type="EMBL" id="EXJ10286.1"/>
    </source>
</evidence>
<dbReference type="Gene3D" id="3.90.1150.10">
    <property type="entry name" value="Aspartate Aminotransferase, domain 1"/>
    <property type="match status" value="1"/>
</dbReference>
<dbReference type="Pfam" id="PF00155">
    <property type="entry name" value="Aminotran_1_2"/>
    <property type="match status" value="1"/>
</dbReference>
<keyword evidence="9" id="KW-1185">Reference proteome</keyword>
<evidence type="ECO:0000256" key="1">
    <source>
        <dbReference type="ARBA" id="ARBA00001933"/>
    </source>
</evidence>
<name>W9UZZ7_9GAMM</name>
<dbReference type="PANTHER" id="PTHR46383">
    <property type="entry name" value="ASPARTATE AMINOTRANSFERASE"/>
    <property type="match status" value="1"/>
</dbReference>
<proteinExistence type="inferred from homology"/>
<evidence type="ECO:0000256" key="2">
    <source>
        <dbReference type="ARBA" id="ARBA00007441"/>
    </source>
</evidence>
<dbReference type="AlphaFoldDB" id="W9UZZ7"/>
<evidence type="ECO:0000256" key="4">
    <source>
        <dbReference type="ARBA" id="ARBA00022679"/>
    </source>
</evidence>
<evidence type="ECO:0000256" key="5">
    <source>
        <dbReference type="ARBA" id="ARBA00022898"/>
    </source>
</evidence>
<comment type="cofactor">
    <cofactor evidence="1 6">
        <name>pyridoxal 5'-phosphate</name>
        <dbReference type="ChEBI" id="CHEBI:597326"/>
    </cofactor>
</comment>
<reference evidence="8 9" key="2">
    <citation type="journal article" date="2015" name="Syst. Appl. Microbiol.">
        <title>Nitrincola nitratireducens sp. nov. isolated from a haloalkaline crater lake.</title>
        <authorList>
            <person name="Singh A."/>
            <person name="Vaidya B."/>
            <person name="Tanuku N.R."/>
            <person name="Pinnaka A.K."/>
        </authorList>
    </citation>
    <scope>NUCLEOTIDE SEQUENCE [LARGE SCALE GENOMIC DNA]</scope>
    <source>
        <strain evidence="8 9">AK23</strain>
    </source>
</reference>
<dbReference type="InterPro" id="IPR004839">
    <property type="entry name" value="Aminotransferase_I/II_large"/>
</dbReference>
<evidence type="ECO:0000256" key="6">
    <source>
        <dbReference type="RuleBase" id="RU000481"/>
    </source>
</evidence>
<dbReference type="Proteomes" id="UP000019464">
    <property type="component" value="Unassembled WGS sequence"/>
</dbReference>
<accession>W9UZZ7</accession>
<protein>
    <recommendedName>
        <fullName evidence="6">Aminotransferase</fullName>
        <ecNumber evidence="6">2.6.1.-</ecNumber>
    </recommendedName>
</protein>
<dbReference type="InterPro" id="IPR015421">
    <property type="entry name" value="PyrdxlP-dep_Trfase_major"/>
</dbReference>
<dbReference type="PANTHER" id="PTHR46383:SF1">
    <property type="entry name" value="ASPARTATE AMINOTRANSFERASE"/>
    <property type="match status" value="1"/>
</dbReference>
<dbReference type="GO" id="GO:0008483">
    <property type="term" value="F:transaminase activity"/>
    <property type="evidence" value="ECO:0007669"/>
    <property type="project" value="UniProtKB-KW"/>
</dbReference>
<dbReference type="InterPro" id="IPR015424">
    <property type="entry name" value="PyrdxlP-dep_Trfase"/>
</dbReference>
<dbReference type="FunFam" id="3.40.640.10:FF:000033">
    <property type="entry name" value="Aspartate aminotransferase"/>
    <property type="match status" value="1"/>
</dbReference>
<gene>
    <name evidence="8" type="ORF">D791_02845</name>
</gene>
<dbReference type="EMBL" id="AONB01000015">
    <property type="protein sequence ID" value="EXJ10286.1"/>
    <property type="molecule type" value="Genomic_DNA"/>
</dbReference>
<keyword evidence="4 6" id="KW-0808">Transferase</keyword>
<keyword evidence="5" id="KW-0663">Pyridoxal phosphate</keyword>
<dbReference type="GO" id="GO:0030170">
    <property type="term" value="F:pyridoxal phosphate binding"/>
    <property type="evidence" value="ECO:0007669"/>
    <property type="project" value="InterPro"/>
</dbReference>
<dbReference type="PATRIC" id="fig|1229521.3.peg.2876"/>
<dbReference type="InterPro" id="IPR050596">
    <property type="entry name" value="AspAT/PAT-like"/>
</dbReference>
<dbReference type="EC" id="2.6.1.-" evidence="6"/>
<dbReference type="SUPFAM" id="SSF53383">
    <property type="entry name" value="PLP-dependent transferases"/>
    <property type="match status" value="1"/>
</dbReference>
<comment type="similarity">
    <text evidence="2 6">Belongs to the class-I pyridoxal-phosphate-dependent aminotransferase family.</text>
</comment>
<keyword evidence="3 6" id="KW-0032">Aminotransferase</keyword>
<dbReference type="InterPro" id="IPR015422">
    <property type="entry name" value="PyrdxlP-dep_Trfase_small"/>
</dbReference>